<keyword evidence="5 13" id="KW-0479">Metal-binding</keyword>
<evidence type="ECO:0000256" key="6">
    <source>
        <dbReference type="ARBA" id="ARBA00022801"/>
    </source>
</evidence>
<keyword evidence="6 16" id="KW-0378">Hydrolase</keyword>
<dbReference type="GO" id="GO:0019144">
    <property type="term" value="F:ADP-sugar diphosphatase activity"/>
    <property type="evidence" value="ECO:0007669"/>
    <property type="project" value="TreeGrafter"/>
</dbReference>
<dbReference type="EMBL" id="RAQO01000005">
    <property type="protein sequence ID" value="RKF18451.1"/>
    <property type="molecule type" value="Genomic_DNA"/>
</dbReference>
<proteinExistence type="inferred from homology"/>
<dbReference type="GO" id="GO:0047631">
    <property type="term" value="F:ADP-ribose diphosphatase activity"/>
    <property type="evidence" value="ECO:0007669"/>
    <property type="project" value="UniProtKB-EC"/>
</dbReference>
<dbReference type="SUPFAM" id="SSF55811">
    <property type="entry name" value="Nudix"/>
    <property type="match status" value="1"/>
</dbReference>
<accession>A0A420ECR1</accession>
<feature type="binding site" evidence="13">
    <location>
        <position position="116"/>
    </location>
    <ligand>
        <name>Mg(2+)</name>
        <dbReference type="ChEBI" id="CHEBI:18420"/>
        <label>1</label>
    </ligand>
</feature>
<dbReference type="Pfam" id="PF00293">
    <property type="entry name" value="NUDIX"/>
    <property type="match status" value="1"/>
</dbReference>
<comment type="cofactor">
    <cofactor evidence="1 13">
        <name>Mg(2+)</name>
        <dbReference type="ChEBI" id="CHEBI:18420"/>
    </cofactor>
</comment>
<evidence type="ECO:0000256" key="5">
    <source>
        <dbReference type="ARBA" id="ARBA00022723"/>
    </source>
</evidence>
<name>A0A420ECR1_9ALTE</name>
<evidence type="ECO:0000256" key="14">
    <source>
        <dbReference type="PIRSR" id="PIRSR604385-3"/>
    </source>
</evidence>
<dbReference type="NCBIfam" id="TIGR00052">
    <property type="entry name" value="nudix-type nucleoside diphosphatase, YffH/AdpP family"/>
    <property type="match status" value="1"/>
</dbReference>
<dbReference type="PANTHER" id="PTHR11839">
    <property type="entry name" value="UDP/ADP-SUGAR PYROPHOSPHATASE"/>
    <property type="match status" value="1"/>
</dbReference>
<dbReference type="EC" id="3.6.1.13" evidence="3"/>
<feature type="domain" description="Nudix hydrolase" evidence="15">
    <location>
        <begin position="54"/>
        <end position="198"/>
    </location>
</feature>
<protein>
    <recommendedName>
        <fullName evidence="4">ADP-ribose pyrophosphatase</fullName>
        <ecNumber evidence="3">3.6.1.13</ecNumber>
    </recommendedName>
    <alternativeName>
        <fullName evidence="9">ADP-ribose diphosphatase</fullName>
    </alternativeName>
    <alternativeName>
        <fullName evidence="11">ADP-ribose phosphohydrolase</fullName>
    </alternativeName>
    <alternativeName>
        <fullName evidence="10">Adenosine diphosphoribose pyrophosphatase</fullName>
    </alternativeName>
</protein>
<keyword evidence="7 13" id="KW-0460">Magnesium</keyword>
<evidence type="ECO:0000313" key="16">
    <source>
        <dbReference type="EMBL" id="RKF18451.1"/>
    </source>
</evidence>
<dbReference type="CDD" id="cd24155">
    <property type="entry name" value="NUDIX_ADPRase"/>
    <property type="match status" value="1"/>
</dbReference>
<dbReference type="AlphaFoldDB" id="A0A420ECR1"/>
<dbReference type="Proteomes" id="UP000286482">
    <property type="component" value="Unassembled WGS sequence"/>
</dbReference>
<dbReference type="InterPro" id="IPR015797">
    <property type="entry name" value="NUDIX_hydrolase-like_dom_sf"/>
</dbReference>
<dbReference type="PROSITE" id="PS51462">
    <property type="entry name" value="NUDIX"/>
    <property type="match status" value="1"/>
</dbReference>
<feature type="binding site" evidence="13">
    <location>
        <position position="112"/>
    </location>
    <ligand>
        <name>Mg(2+)</name>
        <dbReference type="ChEBI" id="CHEBI:18420"/>
        <label>1</label>
    </ligand>
</feature>
<sequence length="209" mass="23262">MKTDSLDSTFSHSDVEIEQVETVFQGFFKMERYTLKHRLYAGGWSNTFQREMMERGNAAGILLYDPKLDQVVLVEQFRIGAMASSGTSPWVLEIVAGMIDTEQSAQQVAEREAVEEAGLVVKRLKAINSFMPGAGGLSERIFLFVGEVDSSKAGGVHGLEYENEDILVKVLSREQAYSGVVQGQIDNAAAVIALQYLQLNHMHLREQWS</sequence>
<dbReference type="Gene3D" id="3.90.79.10">
    <property type="entry name" value="Nucleoside Triphosphate Pyrophosphohydrolase"/>
    <property type="match status" value="1"/>
</dbReference>
<dbReference type="GO" id="GO:0005829">
    <property type="term" value="C:cytosol"/>
    <property type="evidence" value="ECO:0007669"/>
    <property type="project" value="TreeGrafter"/>
</dbReference>
<comment type="similarity">
    <text evidence="2">Belongs to the Nudix hydrolase family. NudF subfamily.</text>
</comment>
<evidence type="ECO:0000256" key="4">
    <source>
        <dbReference type="ARBA" id="ARBA00013297"/>
    </source>
</evidence>
<dbReference type="GO" id="GO:0046872">
    <property type="term" value="F:metal ion binding"/>
    <property type="evidence" value="ECO:0007669"/>
    <property type="project" value="UniProtKB-KW"/>
</dbReference>
<evidence type="ECO:0000256" key="2">
    <source>
        <dbReference type="ARBA" id="ARBA00007482"/>
    </source>
</evidence>
<feature type="binding site" evidence="13">
    <location>
        <position position="164"/>
    </location>
    <ligand>
        <name>Mg(2+)</name>
        <dbReference type="ChEBI" id="CHEBI:18420"/>
        <label>1</label>
    </ligand>
</feature>
<dbReference type="InterPro" id="IPR004385">
    <property type="entry name" value="NDP_pyrophosphatase"/>
</dbReference>
<evidence type="ECO:0000256" key="12">
    <source>
        <dbReference type="ARBA" id="ARBA00049546"/>
    </source>
</evidence>
<reference evidence="16 17" key="1">
    <citation type="submission" date="2018-09" db="EMBL/GenBank/DDBJ databases">
        <authorList>
            <person name="Wang Z."/>
        </authorList>
    </citation>
    <scope>NUCLEOTIDE SEQUENCE [LARGE SCALE GENOMIC DNA]</scope>
    <source>
        <strain evidence="16 17">ALS 81</strain>
    </source>
</reference>
<evidence type="ECO:0000256" key="13">
    <source>
        <dbReference type="PIRSR" id="PIRSR604385-2"/>
    </source>
</evidence>
<comment type="catalytic activity">
    <reaction evidence="12">
        <text>ADP-D-ribose + H2O = D-ribose 5-phosphate + AMP + 2 H(+)</text>
        <dbReference type="Rhea" id="RHEA:10412"/>
        <dbReference type="ChEBI" id="CHEBI:15377"/>
        <dbReference type="ChEBI" id="CHEBI:15378"/>
        <dbReference type="ChEBI" id="CHEBI:57967"/>
        <dbReference type="ChEBI" id="CHEBI:78346"/>
        <dbReference type="ChEBI" id="CHEBI:456215"/>
        <dbReference type="EC" id="3.6.1.13"/>
    </reaction>
</comment>
<dbReference type="NCBIfam" id="NF008003">
    <property type="entry name" value="PRK10729.1"/>
    <property type="match status" value="1"/>
</dbReference>
<keyword evidence="17" id="KW-1185">Reference proteome</keyword>
<evidence type="ECO:0000313" key="17">
    <source>
        <dbReference type="Proteomes" id="UP000286482"/>
    </source>
</evidence>
<feature type="binding site" evidence="13">
    <location>
        <position position="96"/>
    </location>
    <ligand>
        <name>Mg(2+)</name>
        <dbReference type="ChEBI" id="CHEBI:18420"/>
        <label>1</label>
    </ligand>
</feature>
<evidence type="ECO:0000259" key="15">
    <source>
        <dbReference type="PROSITE" id="PS51462"/>
    </source>
</evidence>
<dbReference type="RefSeq" id="WP_120354530.1">
    <property type="nucleotide sequence ID" value="NZ_RAQO01000005.1"/>
</dbReference>
<evidence type="ECO:0000256" key="7">
    <source>
        <dbReference type="ARBA" id="ARBA00022842"/>
    </source>
</evidence>
<comment type="caution">
    <text evidence="16">The sequence shown here is derived from an EMBL/GenBank/DDBJ whole genome shotgun (WGS) entry which is preliminary data.</text>
</comment>
<dbReference type="GO" id="GO:0006753">
    <property type="term" value="P:nucleoside phosphate metabolic process"/>
    <property type="evidence" value="ECO:0007669"/>
    <property type="project" value="TreeGrafter"/>
</dbReference>
<evidence type="ECO:0000256" key="10">
    <source>
        <dbReference type="ARBA" id="ARBA00030308"/>
    </source>
</evidence>
<dbReference type="PANTHER" id="PTHR11839:SF5">
    <property type="entry name" value="ADP-RIBOSE PYROPHOSPHATASE"/>
    <property type="match status" value="1"/>
</dbReference>
<evidence type="ECO:0000256" key="1">
    <source>
        <dbReference type="ARBA" id="ARBA00001946"/>
    </source>
</evidence>
<evidence type="ECO:0000256" key="8">
    <source>
        <dbReference type="ARBA" id="ARBA00025164"/>
    </source>
</evidence>
<dbReference type="InterPro" id="IPR000086">
    <property type="entry name" value="NUDIX_hydrolase_dom"/>
</dbReference>
<comment type="function">
    <text evidence="8">Acts on ADP-mannose and ADP-glucose as well as ADP-ribose. Prevents glycogen biosynthesis. The reaction catalyzed by this enzyme is a limiting step of the gluconeogenic process.</text>
</comment>
<evidence type="ECO:0000256" key="3">
    <source>
        <dbReference type="ARBA" id="ARBA00012453"/>
    </source>
</evidence>
<dbReference type="OrthoDB" id="5292471at2"/>
<evidence type="ECO:0000256" key="11">
    <source>
        <dbReference type="ARBA" id="ARBA00033056"/>
    </source>
</evidence>
<evidence type="ECO:0000256" key="9">
    <source>
        <dbReference type="ARBA" id="ARBA00030162"/>
    </source>
</evidence>
<gene>
    <name evidence="16" type="ORF">DBZ36_08535</name>
</gene>
<dbReference type="GO" id="GO:0019693">
    <property type="term" value="P:ribose phosphate metabolic process"/>
    <property type="evidence" value="ECO:0007669"/>
    <property type="project" value="TreeGrafter"/>
</dbReference>
<feature type="short sequence motif" description="Nudix box" evidence="14">
    <location>
        <begin position="97"/>
        <end position="119"/>
    </location>
</feature>
<organism evidence="16 17">
    <name type="scientific">Alginatibacterium sediminis</name>
    <dbReference type="NCBI Taxonomy" id="2164068"/>
    <lineage>
        <taxon>Bacteria</taxon>
        <taxon>Pseudomonadati</taxon>
        <taxon>Pseudomonadota</taxon>
        <taxon>Gammaproteobacteria</taxon>
        <taxon>Alteromonadales</taxon>
        <taxon>Alteromonadaceae</taxon>
        <taxon>Alginatibacterium</taxon>
    </lineage>
</organism>